<evidence type="ECO:0000313" key="11">
    <source>
        <dbReference type="Proteomes" id="UP000887575"/>
    </source>
</evidence>
<dbReference type="Proteomes" id="UP000887575">
    <property type="component" value="Unassembled WGS sequence"/>
</dbReference>
<dbReference type="GO" id="GO:0051117">
    <property type="term" value="F:ATPase binding"/>
    <property type="evidence" value="ECO:0007669"/>
    <property type="project" value="TreeGrafter"/>
</dbReference>
<keyword evidence="6 9" id="KW-1133">Transmembrane helix</keyword>
<evidence type="ECO:0000313" key="12">
    <source>
        <dbReference type="WBParaSite" id="MBELARI_LOCUS4393"/>
    </source>
</evidence>
<dbReference type="InterPro" id="IPR002490">
    <property type="entry name" value="V-ATPase_116kDa_su"/>
</dbReference>
<proteinExistence type="inferred from homology"/>
<dbReference type="InterPro" id="IPR026028">
    <property type="entry name" value="V-type_ATPase_116kDa_su_euka"/>
</dbReference>
<evidence type="ECO:0000256" key="2">
    <source>
        <dbReference type="ARBA" id="ARBA00009904"/>
    </source>
</evidence>
<sequence length="880" mass="100718">MGSLYRSECMKLCQMIITKGSAYECVAELGKQPNVHFNDLNARKGIFQRTYVRDIRKCDELERSLRYLQKEIIEIKPIIYLSPIDVTNLDVPNHNHINQLQAILIEKEKAVRDLNENDASMRKQLNEMREFQFVLQKIEFFFQHLEEEANKSIEEAERASIGDTLSGDIPLVEVQPEFGNFINESSQDQKQTSWFICGVLPSDKKQVFERVLWRTCKRMAFVRMADIDYNFIDPNTLKPLSKAVYIVVSKGESLKQIVHKVCECFSAGEYPCPKTSKARQSALVETLTRIQDLQHIIDRTEHHKHQLLSSISGDLPEWQRQVRLHKAVYHALNNFKLDTNGFLAAECWVPERNLEAVREGLAEGVKKSGTTVAPILNVLESTRNPPTYNRVNKFTKVFQSIVDSYGVASYREVNPAPFTIITFPFLFAVMFGDFAHGLLLLLSALYFIVNEKKIAGKRINDEIFNTFFGGRYIILLMGVFSIYCGIIYNDCFGKSVTLFDSSWHSPYSTSELKELRNGRLGDERLIELDPSKAFSREHGPYPLGMDPIWNIAENKLTFFNSMKMKLSIILGVSQMTFGVFLSLLNHLSKRSITDVVTNFIPQLLFLTSIFFYLCVQIITKWIFITHEPGTVFGMEYEGGKCAPSLLIGLINMFMMKNRDIGAHSNGSTNPCYLNFWYPHQKEIERYLLLVALCCIPVMLLGKPLIHFITSKSASRRPKSNRDEEQSLLEMPKTPTTKEAPKEIKKEGHDNTDFVIHQAIHTIEFVLGCVSHTASYLRLWALSLAHAQLSEVLWHMVLINGLNASSHPILSPILAYFTFFAFAVLTFAILVLMEGLSAFLHALRLHWVEFQSKFYLGDGYQFLAFSLRESLEHISSMIIDE</sequence>
<accession>A0AAF3FBR0</accession>
<dbReference type="PANTHER" id="PTHR11629">
    <property type="entry name" value="VACUOLAR PROTON ATPASES"/>
    <property type="match status" value="1"/>
</dbReference>
<keyword evidence="11" id="KW-1185">Reference proteome</keyword>
<evidence type="ECO:0000256" key="7">
    <source>
        <dbReference type="ARBA" id="ARBA00023065"/>
    </source>
</evidence>
<comment type="function">
    <text evidence="9">Essential component of the vacuolar proton pump (V-ATPase), a multimeric enzyme that catalyzes the translocation of protons across the membranes. Required for assembly and activity of the V-ATPase.</text>
</comment>
<evidence type="ECO:0000256" key="9">
    <source>
        <dbReference type="RuleBase" id="RU361189"/>
    </source>
</evidence>
<feature type="region of interest" description="Disordered" evidence="10">
    <location>
        <begin position="715"/>
        <end position="743"/>
    </location>
</feature>
<dbReference type="GO" id="GO:0007035">
    <property type="term" value="P:vacuolar acidification"/>
    <property type="evidence" value="ECO:0007669"/>
    <property type="project" value="TreeGrafter"/>
</dbReference>
<evidence type="ECO:0000256" key="10">
    <source>
        <dbReference type="SAM" id="MobiDB-lite"/>
    </source>
</evidence>
<feature type="transmembrane region" description="Helical" evidence="9">
    <location>
        <begin position="808"/>
        <end position="832"/>
    </location>
</feature>
<evidence type="ECO:0000256" key="4">
    <source>
        <dbReference type="ARBA" id="ARBA00022692"/>
    </source>
</evidence>
<evidence type="ECO:0000256" key="5">
    <source>
        <dbReference type="ARBA" id="ARBA00022781"/>
    </source>
</evidence>
<keyword evidence="7 9" id="KW-0406">Ion transport</keyword>
<organism evidence="11 12">
    <name type="scientific">Mesorhabditis belari</name>
    <dbReference type="NCBI Taxonomy" id="2138241"/>
    <lineage>
        <taxon>Eukaryota</taxon>
        <taxon>Metazoa</taxon>
        <taxon>Ecdysozoa</taxon>
        <taxon>Nematoda</taxon>
        <taxon>Chromadorea</taxon>
        <taxon>Rhabditida</taxon>
        <taxon>Rhabditina</taxon>
        <taxon>Rhabditomorpha</taxon>
        <taxon>Rhabditoidea</taxon>
        <taxon>Rhabditidae</taxon>
        <taxon>Mesorhabditinae</taxon>
        <taxon>Mesorhabditis</taxon>
    </lineage>
</organism>
<evidence type="ECO:0000256" key="8">
    <source>
        <dbReference type="ARBA" id="ARBA00023136"/>
    </source>
</evidence>
<comment type="subcellular location">
    <subcellularLocation>
        <location evidence="1">Membrane</location>
        <topology evidence="1">Multi-pass membrane protein</topology>
    </subcellularLocation>
</comment>
<evidence type="ECO:0000256" key="6">
    <source>
        <dbReference type="ARBA" id="ARBA00022989"/>
    </source>
</evidence>
<dbReference type="PANTHER" id="PTHR11629:SF56">
    <property type="entry name" value="V-TYPE PROTON ATPASE 116 KDA SUBUNIT A 4"/>
    <property type="match status" value="1"/>
</dbReference>
<keyword evidence="3 9" id="KW-0813">Transport</keyword>
<evidence type="ECO:0000256" key="1">
    <source>
        <dbReference type="ARBA" id="ARBA00004141"/>
    </source>
</evidence>
<reference evidence="12" key="1">
    <citation type="submission" date="2024-02" db="UniProtKB">
        <authorList>
            <consortium name="WormBaseParasite"/>
        </authorList>
    </citation>
    <scope>IDENTIFICATION</scope>
</reference>
<dbReference type="GO" id="GO:0046961">
    <property type="term" value="F:proton-transporting ATPase activity, rotational mechanism"/>
    <property type="evidence" value="ECO:0007669"/>
    <property type="project" value="InterPro"/>
</dbReference>
<evidence type="ECO:0000256" key="3">
    <source>
        <dbReference type="ARBA" id="ARBA00022448"/>
    </source>
</evidence>
<keyword evidence="8 9" id="KW-0472">Membrane</keyword>
<dbReference type="PIRSF" id="PIRSF001293">
    <property type="entry name" value="ATP6V0A1"/>
    <property type="match status" value="1"/>
</dbReference>
<feature type="transmembrane region" description="Helical" evidence="9">
    <location>
        <begin position="686"/>
        <end position="708"/>
    </location>
</feature>
<name>A0AAF3FBR0_9BILA</name>
<dbReference type="WBParaSite" id="MBELARI_LOCUS4393">
    <property type="protein sequence ID" value="MBELARI_LOCUS4393"/>
    <property type="gene ID" value="MBELARI_LOCUS4393"/>
</dbReference>
<feature type="transmembrane region" description="Helical" evidence="9">
    <location>
        <begin position="425"/>
        <end position="449"/>
    </location>
</feature>
<feature type="transmembrane region" description="Helical" evidence="9">
    <location>
        <begin position="470"/>
        <end position="488"/>
    </location>
</feature>
<keyword evidence="5 9" id="KW-0375">Hydrogen ion transport</keyword>
<keyword evidence="4 9" id="KW-0812">Transmembrane</keyword>
<dbReference type="AlphaFoldDB" id="A0AAF3FBR0"/>
<comment type="similarity">
    <text evidence="2 9">Belongs to the V-ATPase 116 kDa subunit family.</text>
</comment>
<dbReference type="GO" id="GO:0005886">
    <property type="term" value="C:plasma membrane"/>
    <property type="evidence" value="ECO:0007669"/>
    <property type="project" value="TreeGrafter"/>
</dbReference>
<feature type="transmembrane region" description="Helical" evidence="9">
    <location>
        <begin position="566"/>
        <end position="587"/>
    </location>
</feature>
<protein>
    <recommendedName>
        <fullName evidence="9">V-type proton ATPase subunit a</fullName>
    </recommendedName>
</protein>
<dbReference type="GO" id="GO:0000220">
    <property type="term" value="C:vacuolar proton-transporting V-type ATPase, V0 domain"/>
    <property type="evidence" value="ECO:0007669"/>
    <property type="project" value="InterPro"/>
</dbReference>
<feature type="transmembrane region" description="Helical" evidence="9">
    <location>
        <begin position="599"/>
        <end position="624"/>
    </location>
</feature>
<dbReference type="Pfam" id="PF01496">
    <property type="entry name" value="V_ATPase_I"/>
    <property type="match status" value="1"/>
</dbReference>